<keyword evidence="2" id="KW-1185">Reference proteome</keyword>
<reference evidence="1 2" key="1">
    <citation type="submission" date="2019-04" db="EMBL/GenBank/DDBJ databases">
        <title>Comparative genomics and transcriptomics to analyze fruiting body development in filamentous ascomycetes.</title>
        <authorList>
            <consortium name="DOE Joint Genome Institute"/>
            <person name="Lutkenhaus R."/>
            <person name="Traeger S."/>
            <person name="Breuer J."/>
            <person name="Kuo A."/>
            <person name="Lipzen A."/>
            <person name="Pangilinan J."/>
            <person name="Dilworth D."/>
            <person name="Sandor L."/>
            <person name="Poggeler S."/>
            <person name="Barry K."/>
            <person name="Grigoriev I.V."/>
            <person name="Nowrousian M."/>
        </authorList>
    </citation>
    <scope>NUCLEOTIDE SEQUENCE [LARGE SCALE GENOMIC DNA]</scope>
    <source>
        <strain evidence="1 2">CBS 389.68</strain>
    </source>
</reference>
<organism evidence="1 2">
    <name type="scientific">Ascodesmis nigricans</name>
    <dbReference type="NCBI Taxonomy" id="341454"/>
    <lineage>
        <taxon>Eukaryota</taxon>
        <taxon>Fungi</taxon>
        <taxon>Dikarya</taxon>
        <taxon>Ascomycota</taxon>
        <taxon>Pezizomycotina</taxon>
        <taxon>Pezizomycetes</taxon>
        <taxon>Pezizales</taxon>
        <taxon>Ascodesmidaceae</taxon>
        <taxon>Ascodesmis</taxon>
    </lineage>
</organism>
<proteinExistence type="predicted"/>
<sequence length="117" mass="13159">MPYSRQSTSLDSNHKFVHGQCFSTMCVLCFTVIYSATWNRTLSICRSIKIPVLVGKLLYRGIRSRTNRTTNVILQGQGSAESRNRYSALYTYSYSTGGREGFGLDSNWGAVRKEGLD</sequence>
<dbReference type="InParanoid" id="A0A4V6RHF3"/>
<dbReference type="AlphaFoldDB" id="A0A4V6RHF3"/>
<gene>
    <name evidence="1" type="ORF">EX30DRAFT_262890</name>
</gene>
<evidence type="ECO:0000313" key="2">
    <source>
        <dbReference type="Proteomes" id="UP000298138"/>
    </source>
</evidence>
<dbReference type="EMBL" id="ML220119">
    <property type="protein sequence ID" value="TGZ81435.1"/>
    <property type="molecule type" value="Genomic_DNA"/>
</dbReference>
<name>A0A4V6RHF3_9PEZI</name>
<protein>
    <submittedName>
        <fullName evidence="1">Uncharacterized protein</fullName>
    </submittedName>
</protein>
<accession>A0A4V6RHF3</accession>
<dbReference type="Proteomes" id="UP000298138">
    <property type="component" value="Unassembled WGS sequence"/>
</dbReference>
<evidence type="ECO:0000313" key="1">
    <source>
        <dbReference type="EMBL" id="TGZ81435.1"/>
    </source>
</evidence>